<dbReference type="Proteomes" id="UP000009168">
    <property type="component" value="Unassembled WGS sequence"/>
</dbReference>
<sequence length="1221" mass="145006">MKPEYIQSLDKLREDVNQFLKTGEQKLHQSILEQLGLEGNDISYMVVERLLDYLDFINDTNTQIFLANGIKQIVKMNYSIFSTEEKKNIYQRTFNIYKKMPQNSYFFQDLIICIFKFFYDSIQVEVSFIEDVKSFSEQSAEHLQLGLLLFSNIINCMQDYQIKYKCSSDLAYIDYNSDLSQFHRKKEISFRQNLLPIIFDIPFQLLNTKKEDLMVEQETNFQVLLEVLNLLYNCLNYDYFDQKKVSDEKFIVESSILSIPCREKKQDNYINDLKSQEFTSILFELYYFMVNKHREISIRCLQILSLLCRLSIKFFKKEDQKFSQMIFIIDGLHKIYQTHTFIFEESDVFEQTQDIFQAFCLCVSKIPIGISFSDGENLVGFWEFVVEVNNITKVAIDRKNIPCLELLLEFWCGYYYFLSHDGAQKQDQLRSLVEKILKEFIKSQLEISSNLKDDQDFEEAIEEYSVCIKYFGQLSNAWIDQIEDILMKKIYAIFQKRSQTINISIRNSNRSNYQQSLFYQLYWMLLLLFKAQSYNIKEELQTTNKHYELDSQDEIKEDLEILHQAFDSFGKLFKIGLNLFKSQDTEPLPYFLQNLILEIAHFLIDYILAFKSNINFDYLNIIIKFTDSLELKNYFFLNNIINYFLDELCFSANNKNSEQFLKILKSISSNLQATDQGVQIGCFPYDLQGFFDSETFKRHKENSYNYLDAKKVQKIYEYLFVIVDRHEQYKKIIIENDLLKLTEQLTLQQIDCNKQQKVSSIRNSLKQQENGSKQNSVVQSKRESYVNTSPQYRSQMQNSRKSEDSQSKKLNQVDDDIVEIVSPNPIQQNENTNLNISRNSLEKKKSIKLLQESNIIDYFNIFMNVISSRIQLDNEIPIGEQKNILKSVLNQLIGIVKSSTIHTYSRIVQFILQNNIFYSIKQVIKQEGELNHEEINCSLKFISEISQTRIYLISDLQELLLKEEIEIIIATQDRLLNKSFIQNVKSQTDEWNLVILPLSYQYRIIFNLLQQQMLNFSQLDSQMIISNMFHCLTVITPEKMSQYHKKLYWIYRSIHLLSQLHFEVFLFLQPLEFHSVTQIMEEALKVSFDSEEPMEFFINVLNQIFICKKSNNLIMNQYLAYSEETLIKVLQAIVLKVIRNEDLNQKNLYRLMLGYFWMLEKDKFLQTVNQVFSSFPYQNTIFINKFENYTEEIEILDIKKYQYTDQAVLLDAKIIFKRVFG</sequence>
<dbReference type="KEGG" id="tet:TTHERM_00125350"/>
<evidence type="ECO:0000313" key="2">
    <source>
        <dbReference type="EMBL" id="EAR95969.1"/>
    </source>
</evidence>
<gene>
    <name evidence="2" type="ORF">TTHERM_00125350</name>
</gene>
<evidence type="ECO:0000313" key="3">
    <source>
        <dbReference type="Proteomes" id="UP000009168"/>
    </source>
</evidence>
<dbReference type="GeneID" id="7841033"/>
<name>I7MEA7_TETTS</name>
<organism evidence="2 3">
    <name type="scientific">Tetrahymena thermophila (strain SB210)</name>
    <dbReference type="NCBI Taxonomy" id="312017"/>
    <lineage>
        <taxon>Eukaryota</taxon>
        <taxon>Sar</taxon>
        <taxon>Alveolata</taxon>
        <taxon>Ciliophora</taxon>
        <taxon>Intramacronucleata</taxon>
        <taxon>Oligohymenophorea</taxon>
        <taxon>Hymenostomatida</taxon>
        <taxon>Tetrahymenina</taxon>
        <taxon>Tetrahymenidae</taxon>
        <taxon>Tetrahymena</taxon>
    </lineage>
</organism>
<protein>
    <submittedName>
        <fullName evidence="2">Uncharacterized protein</fullName>
    </submittedName>
</protein>
<dbReference type="EMBL" id="GG662699">
    <property type="protein sequence ID" value="EAR95969.1"/>
    <property type="molecule type" value="Genomic_DNA"/>
</dbReference>
<dbReference type="HOGENOM" id="CLU_268690_0_0_1"/>
<feature type="region of interest" description="Disordered" evidence="1">
    <location>
        <begin position="761"/>
        <end position="808"/>
    </location>
</feature>
<proteinExistence type="predicted"/>
<dbReference type="AlphaFoldDB" id="I7MEA7"/>
<evidence type="ECO:0000256" key="1">
    <source>
        <dbReference type="SAM" id="MobiDB-lite"/>
    </source>
</evidence>
<accession>I7MEA7</accession>
<dbReference type="InParanoid" id="I7MEA7"/>
<feature type="compositionally biased region" description="Polar residues" evidence="1">
    <location>
        <begin position="761"/>
        <end position="799"/>
    </location>
</feature>
<reference evidence="3" key="1">
    <citation type="journal article" date="2006" name="PLoS Biol.">
        <title>Macronuclear genome sequence of the ciliate Tetrahymena thermophila, a model eukaryote.</title>
        <authorList>
            <person name="Eisen J.A."/>
            <person name="Coyne R.S."/>
            <person name="Wu M."/>
            <person name="Wu D."/>
            <person name="Thiagarajan M."/>
            <person name="Wortman J.R."/>
            <person name="Badger J.H."/>
            <person name="Ren Q."/>
            <person name="Amedeo P."/>
            <person name="Jones K.M."/>
            <person name="Tallon L.J."/>
            <person name="Delcher A.L."/>
            <person name="Salzberg S.L."/>
            <person name="Silva J.C."/>
            <person name="Haas B.J."/>
            <person name="Majoros W.H."/>
            <person name="Farzad M."/>
            <person name="Carlton J.M."/>
            <person name="Smith R.K. Jr."/>
            <person name="Garg J."/>
            <person name="Pearlman R.E."/>
            <person name="Karrer K.M."/>
            <person name="Sun L."/>
            <person name="Manning G."/>
            <person name="Elde N.C."/>
            <person name="Turkewitz A.P."/>
            <person name="Asai D.J."/>
            <person name="Wilkes D.E."/>
            <person name="Wang Y."/>
            <person name="Cai H."/>
            <person name="Collins K."/>
            <person name="Stewart B.A."/>
            <person name="Lee S.R."/>
            <person name="Wilamowska K."/>
            <person name="Weinberg Z."/>
            <person name="Ruzzo W.L."/>
            <person name="Wloga D."/>
            <person name="Gaertig J."/>
            <person name="Frankel J."/>
            <person name="Tsao C.-C."/>
            <person name="Gorovsky M.A."/>
            <person name="Keeling P.J."/>
            <person name="Waller R.F."/>
            <person name="Patron N.J."/>
            <person name="Cherry J.M."/>
            <person name="Stover N.A."/>
            <person name="Krieger C.J."/>
            <person name="del Toro C."/>
            <person name="Ryder H.F."/>
            <person name="Williamson S.C."/>
            <person name="Barbeau R.A."/>
            <person name="Hamilton E.P."/>
            <person name="Orias E."/>
        </authorList>
    </citation>
    <scope>NUCLEOTIDE SEQUENCE [LARGE SCALE GENOMIC DNA]</scope>
    <source>
        <strain evidence="3">SB210</strain>
    </source>
</reference>
<keyword evidence="3" id="KW-1185">Reference proteome</keyword>
<dbReference type="RefSeq" id="XP_001016214.1">
    <property type="nucleotide sequence ID" value="XM_001016214.3"/>
</dbReference>